<dbReference type="InterPro" id="IPR012314">
    <property type="entry name" value="Pept_M12B_GON-ADAMTSs"/>
</dbReference>
<evidence type="ECO:0000256" key="1">
    <source>
        <dbReference type="ARBA" id="ARBA00022723"/>
    </source>
</evidence>
<accession>A0A662DC98</accession>
<dbReference type="InterPro" id="IPR024227">
    <property type="entry name" value="DUF3795"/>
</dbReference>
<comment type="caution">
    <text evidence="3">The sequence shown here is derived from an EMBL/GenBank/DDBJ whole genome shotgun (WGS) entry which is preliminary data.</text>
</comment>
<name>A0A662DC98_UNCAE</name>
<keyword evidence="1" id="KW-0479">Metal-binding</keyword>
<dbReference type="EMBL" id="QMQA01000205">
    <property type="protein sequence ID" value="RLE11953.1"/>
    <property type="molecule type" value="Genomic_DNA"/>
</dbReference>
<dbReference type="AlphaFoldDB" id="A0A662DC98"/>
<evidence type="ECO:0000259" key="2">
    <source>
        <dbReference type="PROSITE" id="PS51046"/>
    </source>
</evidence>
<evidence type="ECO:0000313" key="3">
    <source>
        <dbReference type="EMBL" id="RLE11953.1"/>
    </source>
</evidence>
<feature type="non-terminal residue" evidence="3">
    <location>
        <position position="128"/>
    </location>
</feature>
<evidence type="ECO:0000313" key="4">
    <source>
        <dbReference type="Proteomes" id="UP000280417"/>
    </source>
</evidence>
<feature type="domain" description="GON" evidence="2">
    <location>
        <begin position="1"/>
        <end position="29"/>
    </location>
</feature>
<dbReference type="Pfam" id="PF12675">
    <property type="entry name" value="DUF3795"/>
    <property type="match status" value="1"/>
</dbReference>
<dbReference type="PROSITE" id="PS51046">
    <property type="entry name" value="GON"/>
    <property type="match status" value="1"/>
</dbReference>
<sequence length="128" mass="14860">MTKNLIGRCGFYCGVCEVYRAYKDSRELQEKLAKKYNCSPEEVRCEGCQAMDIYGWAHEKEWGANCKILKCLTTQGLTFCFECTEYDNCQQHSQFASVCLKLGMDLKRNLQIIQKGESSEWLLEQDKK</sequence>
<dbReference type="Proteomes" id="UP000280417">
    <property type="component" value="Unassembled WGS sequence"/>
</dbReference>
<gene>
    <name evidence="3" type="ORF">DRJ04_07070</name>
</gene>
<proteinExistence type="predicted"/>
<protein>
    <recommendedName>
        <fullName evidence="2">GON domain-containing protein</fullName>
    </recommendedName>
</protein>
<reference evidence="3 4" key="1">
    <citation type="submission" date="2018-06" db="EMBL/GenBank/DDBJ databases">
        <title>Extensive metabolic versatility and redundancy in microbially diverse, dynamic hydrothermal sediments.</title>
        <authorList>
            <person name="Dombrowski N."/>
            <person name="Teske A."/>
            <person name="Baker B.J."/>
        </authorList>
    </citation>
    <scope>NUCLEOTIDE SEQUENCE [LARGE SCALE GENOMIC DNA]</scope>
    <source>
        <strain evidence="3">B3_G15</strain>
    </source>
</reference>
<dbReference type="GO" id="GO:0004222">
    <property type="term" value="F:metalloendopeptidase activity"/>
    <property type="evidence" value="ECO:0007669"/>
    <property type="project" value="InterPro"/>
</dbReference>
<organism evidence="3 4">
    <name type="scientific">Aerophobetes bacterium</name>
    <dbReference type="NCBI Taxonomy" id="2030807"/>
    <lineage>
        <taxon>Bacteria</taxon>
        <taxon>Candidatus Aerophobota</taxon>
    </lineage>
</organism>
<dbReference type="GO" id="GO:0008270">
    <property type="term" value="F:zinc ion binding"/>
    <property type="evidence" value="ECO:0007669"/>
    <property type="project" value="InterPro"/>
</dbReference>